<proteinExistence type="predicted"/>
<sequence>MAKKPSPSAWRPPSPSETTSSQATAITVYIWRVEARSSKRLPSLWAAATGAQRGKVGRCIFTRRILGFMAAMELLELRFRWGLGLHLLRSITRRIQSHLPCMGMELLIRGSFMKL</sequence>
<reference evidence="2" key="2">
    <citation type="submission" date="2020-07" db="EMBL/GenBank/DDBJ databases">
        <authorList>
            <person name="Vera ALvarez R."/>
            <person name="Arias-Moreno D.M."/>
            <person name="Jimenez-Jacinto V."/>
            <person name="Jimenez-Bremont J.F."/>
            <person name="Swaminathan K."/>
            <person name="Moose S.P."/>
            <person name="Guerrero-Gonzalez M.L."/>
            <person name="Marino-Ramirez L."/>
            <person name="Landsman D."/>
            <person name="Rodriguez-Kessler M."/>
            <person name="Delgado-Sanchez P."/>
        </authorList>
    </citation>
    <scope>NUCLEOTIDE SEQUENCE</scope>
    <source>
        <tissue evidence="2">Cladode</tissue>
    </source>
</reference>
<dbReference type="AlphaFoldDB" id="A0A7C8ZQ22"/>
<feature type="region of interest" description="Disordered" evidence="1">
    <location>
        <begin position="1"/>
        <end position="21"/>
    </location>
</feature>
<dbReference type="EMBL" id="GISG01157310">
    <property type="protein sequence ID" value="MBA4648832.1"/>
    <property type="molecule type" value="Transcribed_RNA"/>
</dbReference>
<organism evidence="2">
    <name type="scientific">Opuntia streptacantha</name>
    <name type="common">Prickly pear cactus</name>
    <name type="synonym">Opuntia cardona</name>
    <dbReference type="NCBI Taxonomy" id="393608"/>
    <lineage>
        <taxon>Eukaryota</taxon>
        <taxon>Viridiplantae</taxon>
        <taxon>Streptophyta</taxon>
        <taxon>Embryophyta</taxon>
        <taxon>Tracheophyta</taxon>
        <taxon>Spermatophyta</taxon>
        <taxon>Magnoliopsida</taxon>
        <taxon>eudicotyledons</taxon>
        <taxon>Gunneridae</taxon>
        <taxon>Pentapetalae</taxon>
        <taxon>Caryophyllales</taxon>
        <taxon>Cactineae</taxon>
        <taxon>Cactaceae</taxon>
        <taxon>Opuntioideae</taxon>
        <taxon>Opuntia</taxon>
    </lineage>
</organism>
<protein>
    <submittedName>
        <fullName evidence="2">Uncharacterized protein</fullName>
    </submittedName>
</protein>
<name>A0A7C8ZQ22_OPUST</name>
<reference evidence="2" key="1">
    <citation type="journal article" date="2013" name="J. Plant Res.">
        <title>Effect of fungi and light on seed germination of three Opuntia species from semiarid lands of central Mexico.</title>
        <authorList>
            <person name="Delgado-Sanchez P."/>
            <person name="Jimenez-Bremont J.F."/>
            <person name="Guerrero-Gonzalez Mde L."/>
            <person name="Flores J."/>
        </authorList>
    </citation>
    <scope>NUCLEOTIDE SEQUENCE</scope>
    <source>
        <tissue evidence="2">Cladode</tissue>
    </source>
</reference>
<evidence type="ECO:0000313" key="2">
    <source>
        <dbReference type="EMBL" id="MBA4648832.1"/>
    </source>
</evidence>
<accession>A0A7C8ZQ22</accession>
<evidence type="ECO:0000256" key="1">
    <source>
        <dbReference type="SAM" id="MobiDB-lite"/>
    </source>
</evidence>